<feature type="region of interest" description="Disordered" evidence="1">
    <location>
        <begin position="96"/>
        <end position="125"/>
    </location>
</feature>
<accession>A0ABY6MRC0</accession>
<proteinExistence type="predicted"/>
<gene>
    <name evidence="2" type="ORF">OMP39_12845</name>
</gene>
<dbReference type="RefSeq" id="WP_264892109.1">
    <property type="nucleotide sequence ID" value="NZ_CP110257.1"/>
</dbReference>
<protein>
    <submittedName>
        <fullName evidence="2">Uncharacterized protein</fullName>
    </submittedName>
</protein>
<sequence length="125" mass="13416">MRGRLSREPRPRPARWHEAAIARGLLPRWSEHRWAAVAGAAALVTFAAYCHVVQGAVDRAARQQLASEVRGQLAARCAALPEAESRGLCRERAAAGIVPPEPPQPPVALAQSRPGTPPPNLATLR</sequence>
<evidence type="ECO:0000313" key="3">
    <source>
        <dbReference type="Proteomes" id="UP001163266"/>
    </source>
</evidence>
<dbReference type="EMBL" id="CP110257">
    <property type="protein sequence ID" value="UZD54537.1"/>
    <property type="molecule type" value="Genomic_DNA"/>
</dbReference>
<name>A0ABY6MRC0_9BURK</name>
<organism evidence="2 3">
    <name type="scientific">Caldimonas aquatica</name>
    <dbReference type="NCBI Taxonomy" id="376175"/>
    <lineage>
        <taxon>Bacteria</taxon>
        <taxon>Pseudomonadati</taxon>
        <taxon>Pseudomonadota</taxon>
        <taxon>Betaproteobacteria</taxon>
        <taxon>Burkholderiales</taxon>
        <taxon>Sphaerotilaceae</taxon>
        <taxon>Caldimonas</taxon>
    </lineage>
</organism>
<keyword evidence="3" id="KW-1185">Reference proteome</keyword>
<dbReference type="Proteomes" id="UP001163266">
    <property type="component" value="Chromosome"/>
</dbReference>
<feature type="compositionally biased region" description="Pro residues" evidence="1">
    <location>
        <begin position="115"/>
        <end position="125"/>
    </location>
</feature>
<reference evidence="2" key="1">
    <citation type="submission" date="2022-10" db="EMBL/GenBank/DDBJ databases">
        <title>Complete genome sequence of Schlegelella aquatica LMG 23380.</title>
        <authorList>
            <person name="Musilova J."/>
            <person name="Kourilova X."/>
            <person name="Bezdicek M."/>
            <person name="Hermankova K."/>
            <person name="Obruca S."/>
            <person name="Sedlar K."/>
        </authorList>
    </citation>
    <scope>NUCLEOTIDE SEQUENCE</scope>
    <source>
        <strain evidence="2">LMG 23380</strain>
    </source>
</reference>
<evidence type="ECO:0000313" key="2">
    <source>
        <dbReference type="EMBL" id="UZD54537.1"/>
    </source>
</evidence>
<evidence type="ECO:0000256" key="1">
    <source>
        <dbReference type="SAM" id="MobiDB-lite"/>
    </source>
</evidence>